<sequence length="106" mass="10804">MLNRTIPGVGYASILALTLAVAGCSVTGGQQSMGSYMTDTTITGDVKGQFATDSGVPGTAISVETLKGEVILSGFVKTQAEKDRAAALARGTKGVTSVRNDIVVRP</sequence>
<dbReference type="Gene3D" id="3.30.1340.30">
    <property type="match status" value="1"/>
</dbReference>
<keyword evidence="8" id="KW-1185">Reference proteome</keyword>
<reference evidence="7 8" key="1">
    <citation type="journal article" date="2017" name="Int. J. Syst. Evol. Microbiol.">
        <title>Ramlibacter monticola sp. nov., isolated from forest soil.</title>
        <authorList>
            <person name="Chaudhary D.K."/>
            <person name="Kim J."/>
        </authorList>
    </citation>
    <scope>NUCLEOTIDE SEQUENCE [LARGE SCALE GENOMIC DNA]</scope>
    <source>
        <strain evidence="7 8">KACC 19175</strain>
    </source>
</reference>
<dbReference type="InterPro" id="IPR051686">
    <property type="entry name" value="Lipoprotein_DolP"/>
</dbReference>
<gene>
    <name evidence="7" type="ORF">JJ685_21035</name>
</gene>
<evidence type="ECO:0000256" key="4">
    <source>
        <dbReference type="ARBA" id="ARBA00022764"/>
    </source>
</evidence>
<dbReference type="EMBL" id="JAEQNE010000006">
    <property type="protein sequence ID" value="MBL0393635.1"/>
    <property type="molecule type" value="Genomic_DNA"/>
</dbReference>
<proteinExistence type="predicted"/>
<organism evidence="7 8">
    <name type="scientific">Ramlibacter monticola</name>
    <dbReference type="NCBI Taxonomy" id="1926872"/>
    <lineage>
        <taxon>Bacteria</taxon>
        <taxon>Pseudomonadati</taxon>
        <taxon>Pseudomonadota</taxon>
        <taxon>Betaproteobacteria</taxon>
        <taxon>Burkholderiales</taxon>
        <taxon>Comamonadaceae</taxon>
        <taxon>Ramlibacter</taxon>
    </lineage>
</organism>
<dbReference type="RefSeq" id="WP_201676311.1">
    <property type="nucleotide sequence ID" value="NZ_JAEQNE010000006.1"/>
</dbReference>
<dbReference type="PANTHER" id="PTHR34606:SF16">
    <property type="entry name" value="BON DOMAIN-CONTAINING PROTEIN"/>
    <property type="match status" value="1"/>
</dbReference>
<keyword evidence="3" id="KW-0677">Repeat</keyword>
<evidence type="ECO:0000313" key="8">
    <source>
        <dbReference type="Proteomes" id="UP000599109"/>
    </source>
</evidence>
<name>A0A936Z251_9BURK</name>
<evidence type="ECO:0000313" key="7">
    <source>
        <dbReference type="EMBL" id="MBL0393635.1"/>
    </source>
</evidence>
<evidence type="ECO:0000259" key="6">
    <source>
        <dbReference type="PROSITE" id="PS50914"/>
    </source>
</evidence>
<feature type="domain" description="BON" evidence="6">
    <location>
        <begin position="38"/>
        <end position="106"/>
    </location>
</feature>
<dbReference type="FunFam" id="3.30.1340.30:FF:000001">
    <property type="entry name" value="Molecular chaperone OsmY"/>
    <property type="match status" value="1"/>
</dbReference>
<dbReference type="PROSITE" id="PS50914">
    <property type="entry name" value="BON"/>
    <property type="match status" value="1"/>
</dbReference>
<dbReference type="InterPro" id="IPR014004">
    <property type="entry name" value="Transpt-assoc_nodulatn_dom_bac"/>
</dbReference>
<keyword evidence="4" id="KW-0574">Periplasm</keyword>
<dbReference type="SMART" id="SM00749">
    <property type="entry name" value="BON"/>
    <property type="match status" value="1"/>
</dbReference>
<dbReference type="InterPro" id="IPR007055">
    <property type="entry name" value="BON_dom"/>
</dbReference>
<accession>A0A936Z251</accession>
<comment type="caution">
    <text evidence="7">The sequence shown here is derived from an EMBL/GenBank/DDBJ whole genome shotgun (WGS) entry which is preliminary data.</text>
</comment>
<evidence type="ECO:0000256" key="5">
    <source>
        <dbReference type="ARBA" id="ARBA00070588"/>
    </source>
</evidence>
<dbReference type="Pfam" id="PF04972">
    <property type="entry name" value="BON"/>
    <property type="match status" value="1"/>
</dbReference>
<evidence type="ECO:0000256" key="3">
    <source>
        <dbReference type="ARBA" id="ARBA00022737"/>
    </source>
</evidence>
<dbReference type="AlphaFoldDB" id="A0A936Z251"/>
<evidence type="ECO:0000256" key="2">
    <source>
        <dbReference type="ARBA" id="ARBA00022729"/>
    </source>
</evidence>
<dbReference type="GO" id="GO:0042597">
    <property type="term" value="C:periplasmic space"/>
    <property type="evidence" value="ECO:0007669"/>
    <property type="project" value="UniProtKB-SubCell"/>
</dbReference>
<dbReference type="PROSITE" id="PS51257">
    <property type="entry name" value="PROKAR_LIPOPROTEIN"/>
    <property type="match status" value="1"/>
</dbReference>
<keyword evidence="2" id="KW-0732">Signal</keyword>
<dbReference type="PANTHER" id="PTHR34606">
    <property type="entry name" value="BON DOMAIN-CONTAINING PROTEIN"/>
    <property type="match status" value="1"/>
</dbReference>
<dbReference type="Proteomes" id="UP000599109">
    <property type="component" value="Unassembled WGS sequence"/>
</dbReference>
<protein>
    <recommendedName>
        <fullName evidence="5">Osmotically-inducible protein Y</fullName>
    </recommendedName>
</protein>
<evidence type="ECO:0000256" key="1">
    <source>
        <dbReference type="ARBA" id="ARBA00004418"/>
    </source>
</evidence>
<comment type="subcellular location">
    <subcellularLocation>
        <location evidence="1">Periplasm</location>
    </subcellularLocation>
</comment>